<dbReference type="EMBL" id="CAJVCH010418518">
    <property type="protein sequence ID" value="CAG7818354.1"/>
    <property type="molecule type" value="Genomic_DNA"/>
</dbReference>
<evidence type="ECO:0000313" key="12">
    <source>
        <dbReference type="Proteomes" id="UP000708208"/>
    </source>
</evidence>
<evidence type="ECO:0000313" key="11">
    <source>
        <dbReference type="EMBL" id="CAG7818354.1"/>
    </source>
</evidence>
<dbReference type="Proteomes" id="UP000708208">
    <property type="component" value="Unassembled WGS sequence"/>
</dbReference>
<comment type="similarity">
    <text evidence="2">Belongs to the glycosyltransferase 28 family.</text>
</comment>
<evidence type="ECO:0000259" key="10">
    <source>
        <dbReference type="Pfam" id="PF04101"/>
    </source>
</evidence>
<evidence type="ECO:0000256" key="4">
    <source>
        <dbReference type="ARBA" id="ARBA00017468"/>
    </source>
</evidence>
<proteinExistence type="inferred from homology"/>
<keyword evidence="9" id="KW-1133">Transmembrane helix</keyword>
<feature type="domain" description="Glycosyl transferase family 28 C-terminal" evidence="10">
    <location>
        <begin position="115"/>
        <end position="252"/>
    </location>
</feature>
<accession>A0A8J2PLI1</accession>
<keyword evidence="6" id="KW-0808">Transferase</keyword>
<dbReference type="PANTHER" id="PTHR12867:SF6">
    <property type="entry name" value="N-ACETYLGLUCOSAMINYLDIPHOSPHODOLICHOL N-ACETYLGLUCOSAMINYLTRANSFERASE"/>
    <property type="match status" value="1"/>
</dbReference>
<feature type="region of interest" description="Disordered" evidence="8">
    <location>
        <begin position="327"/>
        <end position="382"/>
    </location>
</feature>
<evidence type="ECO:0000256" key="1">
    <source>
        <dbReference type="ARBA" id="ARBA00004240"/>
    </source>
</evidence>
<dbReference type="GO" id="GO:0004577">
    <property type="term" value="F:N-acetylglucosaminyldiphosphodolichol N-acetylglucosaminyltransferase activity"/>
    <property type="evidence" value="ECO:0007669"/>
    <property type="project" value="UniProtKB-EC"/>
</dbReference>
<evidence type="ECO:0000256" key="2">
    <source>
        <dbReference type="ARBA" id="ARBA00006962"/>
    </source>
</evidence>
<dbReference type="EC" id="2.4.1.141" evidence="3"/>
<protein>
    <recommendedName>
        <fullName evidence="4">UDP-N-acetylglucosamine transferase subunit ALG13</fullName>
        <ecNumber evidence="3">2.4.1.141</ecNumber>
    </recommendedName>
</protein>
<dbReference type="InterPro" id="IPR039042">
    <property type="entry name" value="Alg13-like"/>
</dbReference>
<dbReference type="GO" id="GO:0005783">
    <property type="term" value="C:endoplasmic reticulum"/>
    <property type="evidence" value="ECO:0007669"/>
    <property type="project" value="UniProtKB-SubCell"/>
</dbReference>
<organism evidence="11 12">
    <name type="scientific">Allacma fusca</name>
    <dbReference type="NCBI Taxonomy" id="39272"/>
    <lineage>
        <taxon>Eukaryota</taxon>
        <taxon>Metazoa</taxon>
        <taxon>Ecdysozoa</taxon>
        <taxon>Arthropoda</taxon>
        <taxon>Hexapoda</taxon>
        <taxon>Collembola</taxon>
        <taxon>Symphypleona</taxon>
        <taxon>Sminthuridae</taxon>
        <taxon>Allacma</taxon>
    </lineage>
</organism>
<feature type="compositionally biased region" description="Basic and acidic residues" evidence="8">
    <location>
        <begin position="346"/>
        <end position="355"/>
    </location>
</feature>
<keyword evidence="9" id="KW-0812">Transmembrane</keyword>
<dbReference type="GO" id="GO:0006488">
    <property type="term" value="P:dolichol-linked oligosaccharide biosynthetic process"/>
    <property type="evidence" value="ECO:0007669"/>
    <property type="project" value="InterPro"/>
</dbReference>
<evidence type="ECO:0000256" key="7">
    <source>
        <dbReference type="ARBA" id="ARBA00022824"/>
    </source>
</evidence>
<dbReference type="PANTHER" id="PTHR12867">
    <property type="entry name" value="GLYCOSYL TRANSFERASE-RELATED"/>
    <property type="match status" value="1"/>
</dbReference>
<evidence type="ECO:0000256" key="8">
    <source>
        <dbReference type="SAM" id="MobiDB-lite"/>
    </source>
</evidence>
<evidence type="ECO:0000256" key="6">
    <source>
        <dbReference type="ARBA" id="ARBA00022679"/>
    </source>
</evidence>
<keyword evidence="12" id="KW-1185">Reference proteome</keyword>
<keyword evidence="7" id="KW-0256">Endoplasmic reticulum</keyword>
<evidence type="ECO:0000256" key="3">
    <source>
        <dbReference type="ARBA" id="ARBA00012614"/>
    </source>
</evidence>
<gene>
    <name evidence="11" type="ORF">AFUS01_LOCUS28863</name>
</gene>
<name>A0A8J2PLI1_9HEXA</name>
<dbReference type="InterPro" id="IPR007235">
    <property type="entry name" value="Glyco_trans_28_C"/>
</dbReference>
<sequence length="447" mass="48768">MATKKCPNCGSDCPVASSSCKKCLHVFKSRKGSSNSITSTAHSVQSASMSGVIIEDTGGTSEGLGRRHTGRITRSKPNFYDSLHVEEQMRQETELVPCSAKQLPAVSSCDKIRKLFVTVGTTKFEELVTKIQTEEFLQVCIDIGIQEICVQAGESGVGEGIRTFKKLILEFFHYKTDIKSDIDSADLVISHAGAGTVIDVLSLKKKLIVVPNSTLMNNHQDELAIFLAEKQYAFKSTINDLSDTLKKIVSEKIQIVPLPDLNPDAFDHFLKHSLGMDAAKILVAEHKSELVSSSESAVPVVAVANIIVFSILVLLITQKLLLRKQLKQSKSEEDGSGASGGGEDNIIQRDKDTAKTGEPLPKKRKRGRPPGITGKKPTNAGRIAIHNKTVNSVKISNHNPAAAGDEKDLIDKDEDIMADITPEKALQYNIVLNEINRKWVSANWKVS</sequence>
<dbReference type="AlphaFoldDB" id="A0A8J2PLI1"/>
<evidence type="ECO:0000256" key="9">
    <source>
        <dbReference type="SAM" id="Phobius"/>
    </source>
</evidence>
<comment type="subcellular location">
    <subcellularLocation>
        <location evidence="1">Endoplasmic reticulum</location>
    </subcellularLocation>
</comment>
<comment type="caution">
    <text evidence="11">The sequence shown here is derived from an EMBL/GenBank/DDBJ whole genome shotgun (WGS) entry which is preliminary data.</text>
</comment>
<dbReference type="Pfam" id="PF04101">
    <property type="entry name" value="Glyco_tran_28_C"/>
    <property type="match status" value="1"/>
</dbReference>
<keyword evidence="5" id="KW-0328">Glycosyltransferase</keyword>
<dbReference type="OrthoDB" id="20273at2759"/>
<evidence type="ECO:0000256" key="5">
    <source>
        <dbReference type="ARBA" id="ARBA00022676"/>
    </source>
</evidence>
<keyword evidence="9" id="KW-0472">Membrane</keyword>
<reference evidence="11" key="1">
    <citation type="submission" date="2021-06" db="EMBL/GenBank/DDBJ databases">
        <authorList>
            <person name="Hodson N. C."/>
            <person name="Mongue J. A."/>
            <person name="Jaron S. K."/>
        </authorList>
    </citation>
    <scope>NUCLEOTIDE SEQUENCE</scope>
</reference>
<feature type="transmembrane region" description="Helical" evidence="9">
    <location>
        <begin position="297"/>
        <end position="317"/>
    </location>
</feature>